<name>A0ACB9QIE1_9MYRT</name>
<proteinExistence type="predicted"/>
<comment type="caution">
    <text evidence="1">The sequence shown here is derived from an EMBL/GenBank/DDBJ whole genome shotgun (WGS) entry which is preliminary data.</text>
</comment>
<keyword evidence="2" id="KW-1185">Reference proteome</keyword>
<gene>
    <name evidence="1" type="ORF">MLD38_021793</name>
</gene>
<dbReference type="EMBL" id="CM042885">
    <property type="protein sequence ID" value="KAI4365844.1"/>
    <property type="molecule type" value="Genomic_DNA"/>
</dbReference>
<organism evidence="1 2">
    <name type="scientific">Melastoma candidum</name>
    <dbReference type="NCBI Taxonomy" id="119954"/>
    <lineage>
        <taxon>Eukaryota</taxon>
        <taxon>Viridiplantae</taxon>
        <taxon>Streptophyta</taxon>
        <taxon>Embryophyta</taxon>
        <taxon>Tracheophyta</taxon>
        <taxon>Spermatophyta</taxon>
        <taxon>Magnoliopsida</taxon>
        <taxon>eudicotyledons</taxon>
        <taxon>Gunneridae</taxon>
        <taxon>Pentapetalae</taxon>
        <taxon>rosids</taxon>
        <taxon>malvids</taxon>
        <taxon>Myrtales</taxon>
        <taxon>Melastomataceae</taxon>
        <taxon>Melastomatoideae</taxon>
        <taxon>Melastomateae</taxon>
        <taxon>Melastoma</taxon>
    </lineage>
</organism>
<protein>
    <submittedName>
        <fullName evidence="1">Uncharacterized protein</fullName>
    </submittedName>
</protein>
<accession>A0ACB9QIE1</accession>
<sequence length="113" mass="12535">MDLFHQRVEESANLGSEVESLSESNFGVIEGNSDAGTDSLGLSLGLGFEVERLQAYNDNGSFVLEHRYGNDDEVEGDVFDDVDEFFVHRRISPVSGSGGWKILFEETRMTVLI</sequence>
<reference evidence="2" key="1">
    <citation type="journal article" date="2023" name="Front. Plant Sci.">
        <title>Chromosomal-level genome assembly of Melastoma candidum provides insights into trichome evolution.</title>
        <authorList>
            <person name="Zhong Y."/>
            <person name="Wu W."/>
            <person name="Sun C."/>
            <person name="Zou P."/>
            <person name="Liu Y."/>
            <person name="Dai S."/>
            <person name="Zhou R."/>
        </authorList>
    </citation>
    <scope>NUCLEOTIDE SEQUENCE [LARGE SCALE GENOMIC DNA]</scope>
</reference>
<evidence type="ECO:0000313" key="2">
    <source>
        <dbReference type="Proteomes" id="UP001057402"/>
    </source>
</evidence>
<evidence type="ECO:0000313" key="1">
    <source>
        <dbReference type="EMBL" id="KAI4365844.1"/>
    </source>
</evidence>
<dbReference type="Proteomes" id="UP001057402">
    <property type="component" value="Chromosome 6"/>
</dbReference>